<comment type="subcellular location">
    <subcellularLocation>
        <location evidence="1">Cytoplasm</location>
    </subcellularLocation>
</comment>
<dbReference type="InterPro" id="IPR013154">
    <property type="entry name" value="ADH-like_N"/>
</dbReference>
<keyword evidence="6" id="KW-0479">Metal-binding</keyword>
<dbReference type="STRING" id="584787.GCA_001247655_03499"/>
<comment type="similarity">
    <text evidence="6">Belongs to the zinc-containing alcohol dehydrogenase family. Quinone oxidoreductase subfamily.</text>
</comment>
<accession>A0A3N1NSW1</accession>
<evidence type="ECO:0000313" key="8">
    <source>
        <dbReference type="EMBL" id="ROQ21932.1"/>
    </source>
</evidence>
<dbReference type="Pfam" id="PF13602">
    <property type="entry name" value="ADH_zinc_N_2"/>
    <property type="match status" value="1"/>
</dbReference>
<dbReference type="AlphaFoldDB" id="A0A3N1NSW1"/>
<dbReference type="PANTHER" id="PTHR44154:SF1">
    <property type="entry name" value="QUINONE OXIDOREDUCTASE"/>
    <property type="match status" value="1"/>
</dbReference>
<proteinExistence type="inferred from homology"/>
<evidence type="ECO:0000256" key="1">
    <source>
        <dbReference type="ARBA" id="ARBA00004496"/>
    </source>
</evidence>
<comment type="caution">
    <text evidence="8">The sequence shown here is derived from an EMBL/GenBank/DDBJ whole genome shotgun (WGS) entry which is preliminary data.</text>
</comment>
<dbReference type="SMART" id="SM00829">
    <property type="entry name" value="PKS_ER"/>
    <property type="match status" value="1"/>
</dbReference>
<keyword evidence="6" id="KW-0560">Oxidoreductase</keyword>
<evidence type="ECO:0000313" key="9">
    <source>
        <dbReference type="Proteomes" id="UP000268033"/>
    </source>
</evidence>
<reference evidence="8 9" key="1">
    <citation type="submission" date="2018-11" db="EMBL/GenBank/DDBJ databases">
        <title>Genomic Encyclopedia of Type Strains, Phase IV (KMG-IV): sequencing the most valuable type-strain genomes for metagenomic binning, comparative biology and taxonomic classification.</title>
        <authorList>
            <person name="Goeker M."/>
        </authorList>
    </citation>
    <scope>NUCLEOTIDE SEQUENCE [LARGE SCALE GENOMIC DNA]</scope>
    <source>
        <strain evidence="8 9">DSM 21945</strain>
    </source>
</reference>
<dbReference type="PROSITE" id="PS01162">
    <property type="entry name" value="QOR_ZETA_CRYSTAL"/>
    <property type="match status" value="1"/>
</dbReference>
<keyword evidence="6" id="KW-0862">Zinc</keyword>
<dbReference type="InterPro" id="IPR051603">
    <property type="entry name" value="Zinc-ADH_QOR/CCCR"/>
</dbReference>
<keyword evidence="5" id="KW-0694">RNA-binding</keyword>
<dbReference type="Proteomes" id="UP000268033">
    <property type="component" value="Unassembled WGS sequence"/>
</dbReference>
<gene>
    <name evidence="8" type="ORF">EDC28_11134</name>
</gene>
<dbReference type="NCBIfam" id="TIGR02817">
    <property type="entry name" value="adh_fam_1"/>
    <property type="match status" value="1"/>
</dbReference>
<keyword evidence="3" id="KW-0963">Cytoplasm</keyword>
<dbReference type="SUPFAM" id="SSF51735">
    <property type="entry name" value="NAD(P)-binding Rossmann-fold domains"/>
    <property type="match status" value="1"/>
</dbReference>
<dbReference type="InterPro" id="IPR020843">
    <property type="entry name" value="ER"/>
</dbReference>
<sequence length="338" mass="36306">MKAIAFTQSLPISDANALQEMELPMPAPGPHDIRVAVSAVSVNPVDVKVRAGAQPAPGEPRILGFDAVGVVDAIGSQVTRFKVGDRVWYAGDITRPGSNAEFQLVDERIAALAPQRLSDGEAAAMPLTAITAWELLFDRLELDKRDTQGKTLLVVGAAGGVGSILVQLAKTLTGLTVIGTASRPQSQEWVLSLGADAVIDHRQPLDQALQAAGFEQVDFVVSLNQTDHHFDAIIEALKPQGKLALIDDPELIDVRKLKRKSLSLHWELMFTRPMFVTDDIERQHQLLTQVAAMVDKDQLKTTLAEVLGTISAANLKKAHALIESNATIGKLVLAGFTG</sequence>
<keyword evidence="9" id="KW-1185">Reference proteome</keyword>
<organism evidence="8 9">
    <name type="scientific">Gallaecimonas pentaromativorans</name>
    <dbReference type="NCBI Taxonomy" id="584787"/>
    <lineage>
        <taxon>Bacteria</taxon>
        <taxon>Pseudomonadati</taxon>
        <taxon>Pseudomonadota</taxon>
        <taxon>Gammaproteobacteria</taxon>
        <taxon>Enterobacterales</taxon>
        <taxon>Gallaecimonadaceae</taxon>
        <taxon>Gallaecimonas</taxon>
    </lineage>
</organism>
<dbReference type="InterPro" id="IPR002364">
    <property type="entry name" value="Quin_OxRdtase/zeta-crystal_CS"/>
</dbReference>
<dbReference type="InterPro" id="IPR036291">
    <property type="entry name" value="NAD(P)-bd_dom_sf"/>
</dbReference>
<evidence type="ECO:0000256" key="2">
    <source>
        <dbReference type="ARBA" id="ARBA00011881"/>
    </source>
</evidence>
<dbReference type="GO" id="GO:0008270">
    <property type="term" value="F:zinc ion binding"/>
    <property type="evidence" value="ECO:0007669"/>
    <property type="project" value="InterPro"/>
</dbReference>
<dbReference type="InterPro" id="IPR011032">
    <property type="entry name" value="GroES-like_sf"/>
</dbReference>
<name>A0A3N1NSW1_9GAMM</name>
<evidence type="ECO:0000256" key="4">
    <source>
        <dbReference type="ARBA" id="ARBA00022857"/>
    </source>
</evidence>
<dbReference type="CDD" id="cd08252">
    <property type="entry name" value="AL_MDR"/>
    <property type="match status" value="1"/>
</dbReference>
<evidence type="ECO:0000259" key="7">
    <source>
        <dbReference type="SMART" id="SM00829"/>
    </source>
</evidence>
<keyword evidence="4" id="KW-0521">NADP</keyword>
<dbReference type="EMBL" id="RJUL01000011">
    <property type="protein sequence ID" value="ROQ21932.1"/>
    <property type="molecule type" value="Genomic_DNA"/>
</dbReference>
<dbReference type="InterPro" id="IPR014182">
    <property type="entry name" value="ADH_Zn_typ-1"/>
</dbReference>
<dbReference type="Gene3D" id="3.40.50.720">
    <property type="entry name" value="NAD(P)-binding Rossmann-like Domain"/>
    <property type="match status" value="1"/>
</dbReference>
<protein>
    <recommendedName>
        <fullName evidence="6">Zinc-type alcohol dehydrogenase-like protein</fullName>
    </recommendedName>
</protein>
<evidence type="ECO:0000256" key="6">
    <source>
        <dbReference type="RuleBase" id="RU364000"/>
    </source>
</evidence>
<feature type="domain" description="Enoyl reductase (ER)" evidence="7">
    <location>
        <begin position="13"/>
        <end position="333"/>
    </location>
</feature>
<dbReference type="Pfam" id="PF08240">
    <property type="entry name" value="ADH_N"/>
    <property type="match status" value="1"/>
</dbReference>
<evidence type="ECO:0000256" key="3">
    <source>
        <dbReference type="ARBA" id="ARBA00022490"/>
    </source>
</evidence>
<dbReference type="RefSeq" id="WP_123422444.1">
    <property type="nucleotide sequence ID" value="NZ_RJUL01000011.1"/>
</dbReference>
<dbReference type="GO" id="GO:0005737">
    <property type="term" value="C:cytoplasm"/>
    <property type="evidence" value="ECO:0007669"/>
    <property type="project" value="UniProtKB-SubCell"/>
</dbReference>
<dbReference type="Gene3D" id="3.90.180.10">
    <property type="entry name" value="Medium-chain alcohol dehydrogenases, catalytic domain"/>
    <property type="match status" value="1"/>
</dbReference>
<dbReference type="PANTHER" id="PTHR44154">
    <property type="entry name" value="QUINONE OXIDOREDUCTASE"/>
    <property type="match status" value="1"/>
</dbReference>
<comment type="subunit">
    <text evidence="2">Homotetramer.</text>
</comment>
<dbReference type="SUPFAM" id="SSF50129">
    <property type="entry name" value="GroES-like"/>
    <property type="match status" value="1"/>
</dbReference>
<dbReference type="GO" id="GO:0016491">
    <property type="term" value="F:oxidoreductase activity"/>
    <property type="evidence" value="ECO:0007669"/>
    <property type="project" value="UniProtKB-KW"/>
</dbReference>
<evidence type="ECO:0000256" key="5">
    <source>
        <dbReference type="ARBA" id="ARBA00022884"/>
    </source>
</evidence>
<dbReference type="GO" id="GO:0003723">
    <property type="term" value="F:RNA binding"/>
    <property type="evidence" value="ECO:0007669"/>
    <property type="project" value="UniProtKB-KW"/>
</dbReference>